<comment type="function">
    <text evidence="12 14">F(1)F(0) ATP synthase produces ATP from ADP in the presence of a proton or sodium gradient. F-type ATPases consist of two structural domains, F(1) containing the extramembraneous catalytic core and F(0) containing the membrane proton channel, linked together by a central stalk and a peripheral stalk. During catalysis, ATP synthesis in the catalytic domain of F(1) is coupled via a rotary mechanism of the central stalk subunits to proton translocation.</text>
</comment>
<evidence type="ECO:0000256" key="15">
    <source>
        <dbReference type="RuleBase" id="RU003848"/>
    </source>
</evidence>
<evidence type="ECO:0000256" key="3">
    <source>
        <dbReference type="ARBA" id="ARBA00022448"/>
    </source>
</evidence>
<accession>A0A2Z3YPB2</accession>
<dbReference type="GO" id="GO:0045259">
    <property type="term" value="C:proton-transporting ATP synthase complex"/>
    <property type="evidence" value="ECO:0007669"/>
    <property type="project" value="UniProtKB-KW"/>
</dbReference>
<evidence type="ECO:0000256" key="9">
    <source>
        <dbReference type="ARBA" id="ARBA00023065"/>
    </source>
</evidence>
<organism evidence="17 18">
    <name type="scientific">Corynebacterium provencense</name>
    <dbReference type="NCBI Taxonomy" id="1737425"/>
    <lineage>
        <taxon>Bacteria</taxon>
        <taxon>Bacillati</taxon>
        <taxon>Actinomycetota</taxon>
        <taxon>Actinomycetes</taxon>
        <taxon>Mycobacteriales</taxon>
        <taxon>Corynebacteriaceae</taxon>
        <taxon>Corynebacterium</taxon>
    </lineage>
</organism>
<dbReference type="Pfam" id="PF00430">
    <property type="entry name" value="ATP-synt_B"/>
    <property type="match status" value="1"/>
</dbReference>
<dbReference type="AlphaFoldDB" id="A0A2Z3YPB2"/>
<dbReference type="SUPFAM" id="SSF81573">
    <property type="entry name" value="F1F0 ATP synthase subunit B, membrane domain"/>
    <property type="match status" value="1"/>
</dbReference>
<evidence type="ECO:0000256" key="2">
    <source>
        <dbReference type="ARBA" id="ARBA00005513"/>
    </source>
</evidence>
<dbReference type="NCBIfam" id="TIGR01144">
    <property type="entry name" value="ATP_synt_b"/>
    <property type="match status" value="1"/>
</dbReference>
<evidence type="ECO:0000256" key="16">
    <source>
        <dbReference type="SAM" id="Coils"/>
    </source>
</evidence>
<dbReference type="InterPro" id="IPR028987">
    <property type="entry name" value="ATP_synth_B-like_membr_sf"/>
</dbReference>
<keyword evidence="18" id="KW-1185">Reference proteome</keyword>
<evidence type="ECO:0000256" key="10">
    <source>
        <dbReference type="ARBA" id="ARBA00023136"/>
    </source>
</evidence>
<reference evidence="18" key="1">
    <citation type="submission" date="2017-11" db="EMBL/GenBank/DDBJ databases">
        <title>Otitis media/interna in a cat caused by the recently described species Corynebacterium provencense.</title>
        <authorList>
            <person name="Kittl S."/>
            <person name="Brodard I."/>
            <person name="Rychener L."/>
            <person name="Jores J."/>
            <person name="Roosje P."/>
            <person name="Gobeli Brawand S."/>
        </authorList>
    </citation>
    <scope>NUCLEOTIDE SEQUENCE [LARGE SCALE GENOMIC DNA]</scope>
    <source>
        <strain evidence="18">17KM38</strain>
    </source>
</reference>
<dbReference type="GO" id="GO:0005886">
    <property type="term" value="C:plasma membrane"/>
    <property type="evidence" value="ECO:0007669"/>
    <property type="project" value="UniProtKB-SubCell"/>
</dbReference>
<evidence type="ECO:0000256" key="5">
    <source>
        <dbReference type="ARBA" id="ARBA00022547"/>
    </source>
</evidence>
<feature type="coiled-coil region" evidence="16">
    <location>
        <begin position="58"/>
        <end position="103"/>
    </location>
</feature>
<keyword evidence="16" id="KW-0175">Coiled coil</keyword>
<evidence type="ECO:0000256" key="14">
    <source>
        <dbReference type="HAMAP-Rule" id="MF_01398"/>
    </source>
</evidence>
<dbReference type="EMBL" id="CP024988">
    <property type="protein sequence ID" value="AWT25839.1"/>
    <property type="molecule type" value="Genomic_DNA"/>
</dbReference>
<evidence type="ECO:0000256" key="1">
    <source>
        <dbReference type="ARBA" id="ARBA00004162"/>
    </source>
</evidence>
<keyword evidence="11 14" id="KW-0066">ATP synthesis</keyword>
<keyword evidence="3 14" id="KW-0813">Transport</keyword>
<name>A0A2Z3YPB2_9CORY</name>
<dbReference type="GO" id="GO:0046933">
    <property type="term" value="F:proton-transporting ATP synthase activity, rotational mechanism"/>
    <property type="evidence" value="ECO:0007669"/>
    <property type="project" value="UniProtKB-UniRule"/>
</dbReference>
<keyword evidence="8 14" id="KW-1133">Transmembrane helix</keyword>
<evidence type="ECO:0000313" key="17">
    <source>
        <dbReference type="EMBL" id="AWT25839.1"/>
    </source>
</evidence>
<dbReference type="Gene3D" id="1.20.5.620">
    <property type="entry name" value="F1F0 ATP synthase subunit B, membrane domain"/>
    <property type="match status" value="1"/>
</dbReference>
<dbReference type="HAMAP" id="MF_01398">
    <property type="entry name" value="ATP_synth_b_bprime"/>
    <property type="match status" value="1"/>
</dbReference>
<comment type="subcellular location">
    <subcellularLocation>
        <location evidence="1 14">Cell membrane</location>
        <topology evidence="1 14">Single-pass membrane protein</topology>
    </subcellularLocation>
</comment>
<dbReference type="STRING" id="1737425.GCA_900049755_00254"/>
<dbReference type="KEGG" id="cpre:Csp1_10340"/>
<gene>
    <name evidence="14 17" type="primary">atpF</name>
    <name evidence="17" type="ORF">Csp1_10340</name>
</gene>
<protein>
    <recommendedName>
        <fullName evidence="14">ATP synthase subunit b</fullName>
    </recommendedName>
    <alternativeName>
        <fullName evidence="14">ATP synthase F(0) sector subunit b</fullName>
    </alternativeName>
    <alternativeName>
        <fullName evidence="14">ATPase subunit I</fullName>
    </alternativeName>
    <alternativeName>
        <fullName evidence="14">F-type ATPase subunit b</fullName>
        <shortName evidence="14">F-ATPase subunit b</shortName>
    </alternativeName>
</protein>
<keyword evidence="9 14" id="KW-0406">Ion transport</keyword>
<evidence type="ECO:0000256" key="11">
    <source>
        <dbReference type="ARBA" id="ARBA00023310"/>
    </source>
</evidence>
<keyword evidence="7 14" id="KW-0375">Hydrogen ion transport</keyword>
<proteinExistence type="inferred from homology"/>
<comment type="similarity">
    <text evidence="2 14 15">Belongs to the ATPase B chain family.</text>
</comment>
<evidence type="ECO:0000256" key="13">
    <source>
        <dbReference type="ARBA" id="ARBA00025830"/>
    </source>
</evidence>
<evidence type="ECO:0000256" key="7">
    <source>
        <dbReference type="ARBA" id="ARBA00022781"/>
    </source>
</evidence>
<dbReference type="InterPro" id="IPR002146">
    <property type="entry name" value="ATP_synth_b/b'su_bac/chlpt"/>
</dbReference>
<dbReference type="NCBIfam" id="NF004412">
    <property type="entry name" value="PRK05759.1-3"/>
    <property type="match status" value="1"/>
</dbReference>
<dbReference type="InterPro" id="IPR005864">
    <property type="entry name" value="ATP_synth_F0_bsu_bac"/>
</dbReference>
<feature type="transmembrane region" description="Helical" evidence="14">
    <location>
        <begin position="32"/>
        <end position="51"/>
    </location>
</feature>
<evidence type="ECO:0000256" key="4">
    <source>
        <dbReference type="ARBA" id="ARBA00022475"/>
    </source>
</evidence>
<dbReference type="GO" id="GO:0046961">
    <property type="term" value="F:proton-transporting ATPase activity, rotational mechanism"/>
    <property type="evidence" value="ECO:0007669"/>
    <property type="project" value="TreeGrafter"/>
</dbReference>
<evidence type="ECO:0000256" key="6">
    <source>
        <dbReference type="ARBA" id="ARBA00022692"/>
    </source>
</evidence>
<dbReference type="CDD" id="cd06503">
    <property type="entry name" value="ATP-synt_Fo_b"/>
    <property type="match status" value="1"/>
</dbReference>
<keyword evidence="4 14" id="KW-1003">Cell membrane</keyword>
<dbReference type="PANTHER" id="PTHR33445">
    <property type="entry name" value="ATP SYNTHASE SUBUNIT B', CHLOROPLASTIC"/>
    <property type="match status" value="1"/>
</dbReference>
<keyword evidence="6 14" id="KW-0812">Transmembrane</keyword>
<dbReference type="Proteomes" id="UP000247696">
    <property type="component" value="Chromosome"/>
</dbReference>
<dbReference type="OrthoDB" id="5242917at2"/>
<dbReference type="RefSeq" id="WP_110481242.1">
    <property type="nucleotide sequence ID" value="NZ_CP024988.1"/>
</dbReference>
<keyword evidence="10 14" id="KW-0472">Membrane</keyword>
<keyword evidence="5 14" id="KW-0138">CF(0)</keyword>
<evidence type="ECO:0000256" key="12">
    <source>
        <dbReference type="ARBA" id="ARBA00025198"/>
    </source>
</evidence>
<comment type="subunit">
    <text evidence="13 14">F-type ATPases have 2 components, F(1) - the catalytic core - and F(0) - the membrane proton channel. F(1) has five subunits: alpha(3), beta(3), gamma(1), delta(1), epsilon(1). F(0) has three main subunits: a(1), b(2) and c(10-14). The alpha and beta chains form an alternating ring which encloses part of the gamma chain. F(1) is attached to F(0) by a central stalk formed by the gamma and epsilon chains, while a peripheral stalk is formed by the delta and b chains.</text>
</comment>
<comment type="function">
    <text evidence="14">Component of the F(0) channel, it forms part of the peripheral stalk, linking F(1) to F(0).</text>
</comment>
<dbReference type="InterPro" id="IPR050059">
    <property type="entry name" value="ATP_synthase_B_chain"/>
</dbReference>
<dbReference type="PANTHER" id="PTHR33445:SF1">
    <property type="entry name" value="ATP SYNTHASE SUBUNIT B"/>
    <property type="match status" value="1"/>
</dbReference>
<sequence length="189" mass="20653">MTNYFILAAEGADDPQQWTDSPNPLLPAGYDLVWSLICFIIIFVLFWKFVLPTFRRVLTEREEQIEGGIQRAEAAQEEAKAALEKYNSQLAEARTEAAQIRDDARAQGQKIIAEASAKAEAEVKRKNADGEKALLAQRDAVVAGLRKDLGAASINLAEKLIGEDLSDDVRKSGTIDSFLADLDSVGSGK</sequence>
<evidence type="ECO:0000256" key="8">
    <source>
        <dbReference type="ARBA" id="ARBA00022989"/>
    </source>
</evidence>
<evidence type="ECO:0000313" key="18">
    <source>
        <dbReference type="Proteomes" id="UP000247696"/>
    </source>
</evidence>